<protein>
    <submittedName>
        <fullName evidence="2">Uncharacterized protein</fullName>
    </submittedName>
</protein>
<keyword evidence="1" id="KW-0812">Transmembrane</keyword>
<dbReference type="Proteomes" id="UP001222770">
    <property type="component" value="Unassembled WGS sequence"/>
</dbReference>
<evidence type="ECO:0000256" key="1">
    <source>
        <dbReference type="SAM" id="Phobius"/>
    </source>
</evidence>
<evidence type="ECO:0000313" key="2">
    <source>
        <dbReference type="EMBL" id="MDF8335621.1"/>
    </source>
</evidence>
<reference evidence="2 3" key="1">
    <citation type="submission" date="2023-03" db="EMBL/GenBank/DDBJ databases">
        <title>Novosphingobium cyanobacteriorum sp. nov., isolated from a eutrophic reservoir during the Microcystis bloom period.</title>
        <authorList>
            <person name="Kang M."/>
            <person name="Le V."/>
            <person name="Ko S.-R."/>
            <person name="Lee S.-A."/>
            <person name="Ahn C.-Y."/>
        </authorList>
    </citation>
    <scope>NUCLEOTIDE SEQUENCE [LARGE SCALE GENOMIC DNA]</scope>
    <source>
        <strain evidence="2 3">HBC54</strain>
    </source>
</reference>
<keyword evidence="1" id="KW-0472">Membrane</keyword>
<gene>
    <name evidence="2" type="ORF">POM99_20650</name>
</gene>
<sequence>MDHDRYGLDGMPIYPRQGHFDHVTGVRLPTFRGQGKTLGRWPTTVLVALMVIVGIALASSSHLFG</sequence>
<comment type="caution">
    <text evidence="2">The sequence shown here is derived from an EMBL/GenBank/DDBJ whole genome shotgun (WGS) entry which is preliminary data.</text>
</comment>
<dbReference type="RefSeq" id="WP_277280580.1">
    <property type="nucleotide sequence ID" value="NZ_JAROCY010000033.1"/>
</dbReference>
<evidence type="ECO:0000313" key="3">
    <source>
        <dbReference type="Proteomes" id="UP001222770"/>
    </source>
</evidence>
<keyword evidence="1" id="KW-1133">Transmembrane helix</keyword>
<proteinExistence type="predicted"/>
<dbReference type="EMBL" id="JAROCY010000033">
    <property type="protein sequence ID" value="MDF8335621.1"/>
    <property type="molecule type" value="Genomic_DNA"/>
</dbReference>
<name>A0ABT6CNX9_9SPHN</name>
<organism evidence="2 3">
    <name type="scientific">Novosphingobium cyanobacteriorum</name>
    <dbReference type="NCBI Taxonomy" id="3024215"/>
    <lineage>
        <taxon>Bacteria</taxon>
        <taxon>Pseudomonadati</taxon>
        <taxon>Pseudomonadota</taxon>
        <taxon>Alphaproteobacteria</taxon>
        <taxon>Sphingomonadales</taxon>
        <taxon>Sphingomonadaceae</taxon>
        <taxon>Novosphingobium</taxon>
    </lineage>
</organism>
<feature type="transmembrane region" description="Helical" evidence="1">
    <location>
        <begin position="45"/>
        <end position="64"/>
    </location>
</feature>
<keyword evidence="3" id="KW-1185">Reference proteome</keyword>
<accession>A0ABT6CNX9</accession>